<dbReference type="SUPFAM" id="SSF49562">
    <property type="entry name" value="C2 domain (Calcium/lipid-binding domain, CaLB)"/>
    <property type="match status" value="1"/>
</dbReference>
<dbReference type="Pfam" id="PF00168">
    <property type="entry name" value="C2"/>
    <property type="match status" value="1"/>
</dbReference>
<gene>
    <name evidence="3" type="ORF">HAND00432_LOCUS33137</name>
</gene>
<dbReference type="CDD" id="cd00030">
    <property type="entry name" value="C2"/>
    <property type="match status" value="1"/>
</dbReference>
<dbReference type="PROSITE" id="PS50004">
    <property type="entry name" value="C2"/>
    <property type="match status" value="1"/>
</dbReference>
<feature type="region of interest" description="Disordered" evidence="1">
    <location>
        <begin position="57"/>
        <end position="110"/>
    </location>
</feature>
<dbReference type="EMBL" id="HBFX01055052">
    <property type="protein sequence ID" value="CAD8982127.1"/>
    <property type="molecule type" value="Transcribed_RNA"/>
</dbReference>
<sequence length="255" mass="27335">MDETLHEIDQFERRLEIKTREEGLKHKAAATDMTPNMVTGASRVTVDDFTERIMQQPLDSPTTYGDTLQDRGSPPPQTGGFGEGGGTHDDSPPPIQAPMGRGVPYTKPAEVPPVVKSRTLVLKVLHASGLKEPPLPWREVVGGAPPPLLCNPKCMVRYHRQLASGGTVKGSRNPVFNDSFTFHAPKEGALGGVTVEVVTVERGANDTLIGSVVLEIDSLPGVLDCKPVQKWVNLGEGGEGSLHCEACLIVAFEDA</sequence>
<evidence type="ECO:0000256" key="1">
    <source>
        <dbReference type="SAM" id="MobiDB-lite"/>
    </source>
</evidence>
<reference evidence="3" key="1">
    <citation type="submission" date="2021-01" db="EMBL/GenBank/DDBJ databases">
        <authorList>
            <person name="Corre E."/>
            <person name="Pelletier E."/>
            <person name="Niang G."/>
            <person name="Scheremetjew M."/>
            <person name="Finn R."/>
            <person name="Kale V."/>
            <person name="Holt S."/>
            <person name="Cochrane G."/>
            <person name="Meng A."/>
            <person name="Brown T."/>
            <person name="Cohen L."/>
        </authorList>
    </citation>
    <scope>NUCLEOTIDE SEQUENCE</scope>
    <source>
        <strain evidence="3">CCMP644</strain>
    </source>
</reference>
<feature type="domain" description="C2" evidence="2">
    <location>
        <begin position="100"/>
        <end position="232"/>
    </location>
</feature>
<dbReference type="InterPro" id="IPR035892">
    <property type="entry name" value="C2_domain_sf"/>
</dbReference>
<dbReference type="Gene3D" id="2.60.40.150">
    <property type="entry name" value="C2 domain"/>
    <property type="match status" value="1"/>
</dbReference>
<name>A0A7S1HHL6_HEMAN</name>
<accession>A0A7S1HHL6</accession>
<dbReference type="SMART" id="SM00239">
    <property type="entry name" value="C2"/>
    <property type="match status" value="1"/>
</dbReference>
<dbReference type="InterPro" id="IPR000008">
    <property type="entry name" value="C2_dom"/>
</dbReference>
<protein>
    <recommendedName>
        <fullName evidence="2">C2 domain-containing protein</fullName>
    </recommendedName>
</protein>
<evidence type="ECO:0000313" key="3">
    <source>
        <dbReference type="EMBL" id="CAD8982127.1"/>
    </source>
</evidence>
<dbReference type="AlphaFoldDB" id="A0A7S1HHL6"/>
<organism evidence="3">
    <name type="scientific">Hemiselmis andersenii</name>
    <name type="common">Cryptophyte alga</name>
    <dbReference type="NCBI Taxonomy" id="464988"/>
    <lineage>
        <taxon>Eukaryota</taxon>
        <taxon>Cryptophyceae</taxon>
        <taxon>Cryptomonadales</taxon>
        <taxon>Hemiselmidaceae</taxon>
        <taxon>Hemiselmis</taxon>
    </lineage>
</organism>
<proteinExistence type="predicted"/>
<feature type="compositionally biased region" description="Polar residues" evidence="1">
    <location>
        <begin position="57"/>
        <end position="66"/>
    </location>
</feature>
<evidence type="ECO:0000259" key="2">
    <source>
        <dbReference type="PROSITE" id="PS50004"/>
    </source>
</evidence>